<dbReference type="GO" id="GO:0003723">
    <property type="term" value="F:RNA binding"/>
    <property type="evidence" value="ECO:0007669"/>
    <property type="project" value="UniProtKB-UniRule"/>
</dbReference>
<feature type="compositionally biased region" description="Basic and acidic residues" evidence="3">
    <location>
        <begin position="60"/>
        <end position="91"/>
    </location>
</feature>
<accession>A0A6A6FEI0</accession>
<dbReference type="PROSITE" id="PS50084">
    <property type="entry name" value="KH_TYPE_1"/>
    <property type="match status" value="3"/>
</dbReference>
<dbReference type="InterPro" id="IPR004087">
    <property type="entry name" value="KH_dom"/>
</dbReference>
<feature type="compositionally biased region" description="Pro residues" evidence="3">
    <location>
        <begin position="355"/>
        <end position="367"/>
    </location>
</feature>
<dbReference type="PROSITE" id="PS50097">
    <property type="entry name" value="BTB"/>
    <property type="match status" value="1"/>
</dbReference>
<dbReference type="CDD" id="cd22439">
    <property type="entry name" value="KH-I_PCBP_rpt3"/>
    <property type="match status" value="1"/>
</dbReference>
<gene>
    <name evidence="5" type="ORF">CERZMDRAFT_42218</name>
</gene>
<organism evidence="5 6">
    <name type="scientific">Cercospora zeae-maydis SCOH1-5</name>
    <dbReference type="NCBI Taxonomy" id="717836"/>
    <lineage>
        <taxon>Eukaryota</taxon>
        <taxon>Fungi</taxon>
        <taxon>Dikarya</taxon>
        <taxon>Ascomycota</taxon>
        <taxon>Pezizomycotina</taxon>
        <taxon>Dothideomycetes</taxon>
        <taxon>Dothideomycetidae</taxon>
        <taxon>Mycosphaerellales</taxon>
        <taxon>Mycosphaerellaceae</taxon>
        <taxon>Cercospora</taxon>
    </lineage>
</organism>
<evidence type="ECO:0000256" key="2">
    <source>
        <dbReference type="PROSITE-ProRule" id="PRU00117"/>
    </source>
</evidence>
<evidence type="ECO:0000313" key="5">
    <source>
        <dbReference type="EMBL" id="KAF2211899.1"/>
    </source>
</evidence>
<feature type="domain" description="BTB" evidence="4">
    <location>
        <begin position="650"/>
        <end position="725"/>
    </location>
</feature>
<dbReference type="Pfam" id="PF00651">
    <property type="entry name" value="BTB"/>
    <property type="match status" value="1"/>
</dbReference>
<feature type="compositionally biased region" description="Low complexity" evidence="3">
    <location>
        <begin position="372"/>
        <end position="384"/>
    </location>
</feature>
<dbReference type="InterPro" id="IPR000210">
    <property type="entry name" value="BTB/POZ_dom"/>
</dbReference>
<evidence type="ECO:0000313" key="6">
    <source>
        <dbReference type="Proteomes" id="UP000799539"/>
    </source>
</evidence>
<feature type="compositionally biased region" description="Basic and acidic residues" evidence="3">
    <location>
        <begin position="30"/>
        <end position="44"/>
    </location>
</feature>
<dbReference type="AlphaFoldDB" id="A0A6A6FEI0"/>
<dbReference type="EMBL" id="ML992674">
    <property type="protein sequence ID" value="KAF2211899.1"/>
    <property type="molecule type" value="Genomic_DNA"/>
</dbReference>
<keyword evidence="6" id="KW-1185">Reference proteome</keyword>
<dbReference type="PANTHER" id="PTHR10288">
    <property type="entry name" value="KH DOMAIN CONTAINING RNA BINDING PROTEIN"/>
    <property type="match status" value="1"/>
</dbReference>
<dbReference type="Pfam" id="PF00013">
    <property type="entry name" value="KH_1"/>
    <property type="match status" value="3"/>
</dbReference>
<dbReference type="CDD" id="cd22455">
    <property type="entry name" value="KH-I_Rnc1_rpt1"/>
    <property type="match status" value="1"/>
</dbReference>
<dbReference type="OrthoDB" id="194443at2759"/>
<dbReference type="InterPro" id="IPR036612">
    <property type="entry name" value="KH_dom_type_1_sf"/>
</dbReference>
<evidence type="ECO:0000259" key="4">
    <source>
        <dbReference type="PROSITE" id="PS50097"/>
    </source>
</evidence>
<protein>
    <recommendedName>
        <fullName evidence="4">BTB domain-containing protein</fullName>
    </recommendedName>
</protein>
<dbReference type="SUPFAM" id="SSF54791">
    <property type="entry name" value="Eukaryotic type KH-domain (KH-domain type I)"/>
    <property type="match status" value="3"/>
</dbReference>
<dbReference type="InterPro" id="IPR011333">
    <property type="entry name" value="SKP1/BTB/POZ_sf"/>
</dbReference>
<keyword evidence="1" id="KW-0677">Repeat</keyword>
<name>A0A6A6FEI0_9PEZI</name>
<feature type="region of interest" description="Disordered" evidence="3">
    <location>
        <begin position="592"/>
        <end position="637"/>
    </location>
</feature>
<dbReference type="Gene3D" id="3.30.710.10">
    <property type="entry name" value="Potassium Channel Kv1.1, Chain A"/>
    <property type="match status" value="1"/>
</dbReference>
<dbReference type="CDD" id="cd22456">
    <property type="entry name" value="KH-I_Rnc1_rpt2"/>
    <property type="match status" value="1"/>
</dbReference>
<feature type="compositionally biased region" description="Polar residues" evidence="3">
    <location>
        <begin position="608"/>
        <end position="617"/>
    </location>
</feature>
<dbReference type="CDD" id="cd18186">
    <property type="entry name" value="BTB_POZ_ZBTB_KLHL-like"/>
    <property type="match status" value="1"/>
</dbReference>
<reference evidence="5" key="1">
    <citation type="journal article" date="2020" name="Stud. Mycol.">
        <title>101 Dothideomycetes genomes: a test case for predicting lifestyles and emergence of pathogens.</title>
        <authorList>
            <person name="Haridas S."/>
            <person name="Albert R."/>
            <person name="Binder M."/>
            <person name="Bloem J."/>
            <person name="Labutti K."/>
            <person name="Salamov A."/>
            <person name="Andreopoulos B."/>
            <person name="Baker S."/>
            <person name="Barry K."/>
            <person name="Bills G."/>
            <person name="Bluhm B."/>
            <person name="Cannon C."/>
            <person name="Castanera R."/>
            <person name="Culley D."/>
            <person name="Daum C."/>
            <person name="Ezra D."/>
            <person name="Gonzalez J."/>
            <person name="Henrissat B."/>
            <person name="Kuo A."/>
            <person name="Liang C."/>
            <person name="Lipzen A."/>
            <person name="Lutzoni F."/>
            <person name="Magnuson J."/>
            <person name="Mondo S."/>
            <person name="Nolan M."/>
            <person name="Ohm R."/>
            <person name="Pangilinan J."/>
            <person name="Park H.-J."/>
            <person name="Ramirez L."/>
            <person name="Alfaro M."/>
            <person name="Sun H."/>
            <person name="Tritt A."/>
            <person name="Yoshinaga Y."/>
            <person name="Zwiers L.-H."/>
            <person name="Turgeon B."/>
            <person name="Goodwin S."/>
            <person name="Spatafora J."/>
            <person name="Crous P."/>
            <person name="Grigoriev I."/>
        </authorList>
    </citation>
    <scope>NUCLEOTIDE SEQUENCE</scope>
    <source>
        <strain evidence="5">SCOH1-5</strain>
    </source>
</reference>
<dbReference type="Proteomes" id="UP000799539">
    <property type="component" value="Unassembled WGS sequence"/>
</dbReference>
<dbReference type="Gene3D" id="3.30.1370.10">
    <property type="entry name" value="K Homology domain, type 1"/>
    <property type="match status" value="3"/>
</dbReference>
<dbReference type="SUPFAM" id="SSF54695">
    <property type="entry name" value="POZ domain"/>
    <property type="match status" value="1"/>
</dbReference>
<feature type="region of interest" description="Disordered" evidence="3">
    <location>
        <begin position="314"/>
        <end position="429"/>
    </location>
</feature>
<dbReference type="SMART" id="SM00322">
    <property type="entry name" value="KH"/>
    <property type="match status" value="3"/>
</dbReference>
<evidence type="ECO:0000256" key="1">
    <source>
        <dbReference type="ARBA" id="ARBA00022737"/>
    </source>
</evidence>
<feature type="compositionally biased region" description="Polar residues" evidence="3">
    <location>
        <begin position="125"/>
        <end position="139"/>
    </location>
</feature>
<feature type="region of interest" description="Disordered" evidence="3">
    <location>
        <begin position="1"/>
        <end position="139"/>
    </location>
</feature>
<feature type="compositionally biased region" description="Low complexity" evidence="3">
    <location>
        <begin position="328"/>
        <end position="338"/>
    </location>
</feature>
<keyword evidence="2" id="KW-0694">RNA-binding</keyword>
<sequence>MAEVPHETPVATQKRPLEEPSSPSGPTDQPEAKRPALDKIIKDDADAEELAHSAIVPDEPPFKAEDEGEKKPKVEDDAAADVKPDVTDKQGDTVVPDAPTNGVVVDGSSAAAPAAAAPDQKHNGQVDTRSTPSQAVQPYHQQDESQWLHVRAIISSAEAATVIGKGGENVSQIRKLAGAKCTVSEYTRGAVERVLTVSGHVDAVAKAFGLIIRTLNQEPLEEPSTPQSKTYPLRLLIPHVLIGSIIGKQGVRIREIQEASGARLNASESCLPLSTERSLVVLGVADAVHIATYYVGSTLVEQLTDRFGGPAASNYAGRHGGPQGVVPGGMQVVPYVPQHAGGQVGHPDHNRRQNGPPPRGPPAPYGPPHMHAQPAYPQQPVAPVHYGGAGSPRQPYAGAGPHQPQPYGHAAPAPQHAGPPQQPMQGMVPGQPITQQIFIPNDMVGAIIGKGGAKINEIRQLSGSVIKINEPQDNNNERLVTITGTQECNQMALYMLYSPAFPAGLLKKRLSKLVMECKKRCHDYPTSTLDTAHTARDKESLTRDQRRHLRPTLAHTQASITLDSIETPVWFRQLPSAPTTPHNNFGSPMSISTHHVGIPPMEIPSPVPSDTSQSTRQGEQDSPIVPQRTVRSGRSPVRPLLRTSFRNFTGVATVIVGEPGNKTRPQTQFLVHKELLTSASPFFAAALNSTFAEGMEQTVRLPEEKPESFEWFIQWLYTGTLTTQPTASNDAVLGRSTGYIRDHGGQIVRLGTSNALSQHHPALYDVHLDGDLRNHAGSPKYFLLLDLYALSDRLLTTPLSNHILSTIARLSESTNSVPTPSDTWILYDNIRDSSPLRTLILDLFAYKKTDKLLETHKDEWHPRFLRELVVKLKRPGPEAIERHSLVAWRPRSWSSSRACEGCRTLLKPGISGDKCCSCEKAFCGECLRRNGGGGAEGGLGMGGGLQHDGSGCKPWMGRGMCLRYHEHEGGETCG</sequence>
<proteinExistence type="predicted"/>
<evidence type="ECO:0000256" key="3">
    <source>
        <dbReference type="SAM" id="MobiDB-lite"/>
    </source>
</evidence>
<feature type="compositionally biased region" description="Low complexity" evidence="3">
    <location>
        <begin position="401"/>
        <end position="429"/>
    </location>
</feature>
<feature type="compositionally biased region" description="Gly residues" evidence="3">
    <location>
        <begin position="318"/>
        <end position="327"/>
    </location>
</feature>
<dbReference type="InterPro" id="IPR004088">
    <property type="entry name" value="KH_dom_type_1"/>
</dbReference>